<keyword evidence="2" id="KW-1185">Reference proteome</keyword>
<name>A0A0R0AJ60_9GAMM</name>
<proteinExistence type="predicted"/>
<sequence length="148" mass="15869">MKEIRAFPAATFGLTVTVNAGLTSADRTTVDTPFFVASTSQRFPLAPEQVCPSEVAQNVVVARRAIASERAACIAATISLPPATRRLWLIIRPKLGVAIAATMAKTATVTINSTRVNPSTRHLPIAPPHFRSLESAMHTLPIFTKLGH</sequence>
<dbReference type="Proteomes" id="UP000050836">
    <property type="component" value="Unassembled WGS sequence"/>
</dbReference>
<reference evidence="1 2" key="1">
    <citation type="submission" date="2015-10" db="EMBL/GenBank/DDBJ databases">
        <title>Genome sequencing and analysis of members of genus Stenotrophomonas.</title>
        <authorList>
            <person name="Patil P.P."/>
            <person name="Midha S."/>
            <person name="Patil P.B."/>
        </authorList>
    </citation>
    <scope>NUCLEOTIDE SEQUENCE [LARGE SCALE GENOMIC DNA]</scope>
    <source>
        <strain evidence="1 2">JCM 9942</strain>
    </source>
</reference>
<organism evidence="1 2">
    <name type="scientific">Stenotrophomonas pictorum JCM 9942</name>
    <dbReference type="NCBI Taxonomy" id="1236960"/>
    <lineage>
        <taxon>Bacteria</taxon>
        <taxon>Pseudomonadati</taxon>
        <taxon>Pseudomonadota</taxon>
        <taxon>Gammaproteobacteria</taxon>
        <taxon>Lysobacterales</taxon>
        <taxon>Lysobacteraceae</taxon>
        <taxon>Stenotrophomonas</taxon>
    </lineage>
</organism>
<protein>
    <submittedName>
        <fullName evidence="1">Uncharacterized protein</fullName>
    </submittedName>
</protein>
<gene>
    <name evidence="1" type="ORF">ARC78_11705</name>
</gene>
<accession>A0A0R0AJ60</accession>
<dbReference type="AlphaFoldDB" id="A0A0R0AJ60"/>
<evidence type="ECO:0000313" key="1">
    <source>
        <dbReference type="EMBL" id="KRG41249.1"/>
    </source>
</evidence>
<dbReference type="EMBL" id="LLXS01000028">
    <property type="protein sequence ID" value="KRG41249.1"/>
    <property type="molecule type" value="Genomic_DNA"/>
</dbReference>
<comment type="caution">
    <text evidence="1">The sequence shown here is derived from an EMBL/GenBank/DDBJ whole genome shotgun (WGS) entry which is preliminary data.</text>
</comment>
<evidence type="ECO:0000313" key="2">
    <source>
        <dbReference type="Proteomes" id="UP000050836"/>
    </source>
</evidence>